<evidence type="ECO:0000256" key="1">
    <source>
        <dbReference type="SAM" id="MobiDB-lite"/>
    </source>
</evidence>
<dbReference type="GO" id="GO:0017056">
    <property type="term" value="F:structural constituent of nuclear pore"/>
    <property type="evidence" value="ECO:0007669"/>
    <property type="project" value="InterPro"/>
</dbReference>
<sequence>MAPGSLSPVYLPEIGRCLEGELLLPSWDDIFDALFSHDDSKGNLAVEIVSGDRPKKVLSQTYPSLPKPSSSSKTAFDTSTGGIKPSSDSLYNVDDIKADALWLSKQVDVDEVEALRYAILEWQYQPESRLREGYSEAELASLKDALGSDYVDKQLQGLQSVARDDAAFSSQNSRRMRLARRFLQDRATLLRIRRELLDTSLLPESAESVPSYLRSLARELKPEARGSLDEDVEAGLAAIQGQLQELQGGREWDIDESQSAILNDMADTVCLQSIGTTLEIVLLQVRQSNNTVSSDTLLHWLQFMSSVGFFGTFTSQLAVQLKAIQKLQALGSFVSAALLDLASTVASLNETASSGQPARPSRVGEYFFDVDSFHEIHEILLNQTTTGNTQASLAILPWAIILHQIWIIANAIKDARESHHAQKAIDGVATSDSATGRRSSASSNASIQQSIFEDLLDRIPTNTNEDPSSALLDAVIDQCHAFDYIAFLGASKCDTSAVLSAYKLQTLQELVTVSQSFLGYTPELVLAQLALLSNTSTDSSKKWQYDPAVDFVEDKLLLEGFYDVSAARFPYECLPFLQFSRALAKANVFNEQGMHFVEYRLRNLTTFTQAAVRDIKYKIIREDESDSYVALENPVNMLDLTQTKLLGYTGQNTQSLSILPADVTGQVISDPDSQSKIIRWQIEFSGLAYIGQLLELHYMRMLSTCLSPHEDTQAVVSECISLLTTLLSTIISNTADHRSQEEVRQHCNSILEETSSHLHTDAGVVSLVFELLEQELQSFRQRSVSTFDCRILLSCVDFTVILCKIQPHLIWPGINRTSLLGRQSSSTYILGIVSAVEIPQRSFDVLESCARLYEALVQLTLQSQSHTSIKIPTSSARRVSTLPTATRMQTSILLSSTQIMFDAFQGISDWSFRSPEQQSRISAIVAGSFSNVIRFAFDVGDALSSPAPVGNVFVEAAKFIISSFRNVSFNDVAINPIVRCFFKAGTSGNILTPPEGLAGSEVGSTLSLATLLTRYGLLLDLPLSSAEIHIFNSIPSLVRILQAREPVRTQCCTLIRAVMTYADQHQPSSLLGHLGSASCIDFLHTMKHISLSAQSPEQRSELWKLSTMLVKDSQQWFAMVALTGTAPDGSRRTPSEESPKKCFRGKNLLQIAMEELADIHDLPQVVAISVLEFLLEAQQNWAWVTDELNLSQDFFSKLVSFIAETAARQTDETGFARHNTIAALVADLSNNHLHHAKMARDLNATKAFIPLIDWLRETAIDVSAYNSSLHTNLRKNFSSKYGGFSVADFKRTGLSERVYGRTFFYDVNYADQVFAGDSHWRGGEGRSSSQSFSAEFQKANTNLSLVDSELKLLLSFQRLCVDHCRLFTQDKELQRVMAHIVRNCLEANSRLYPEEVIFDSVFQTRADLATALLGELISAGAKGDDFLELVIPAWDAVRARNGSYEQAIINGDLTYWRSTLYILFMTVQFHVRKKLKPTTIPGTTTAIVPIESTNTGFLEITTEVVAKGFETVVAAIQEQKLSKSKLSEVDESETIGPRDVTLLVMLMQAILRLPSLPQFAAELSARIVNSGLISSSLLLYSWSHILAGPETGTQPRYAEFCVLLLASVSSLPSVAEHLAVEGVLSRLLTAKTTESLQRVPGGALHVDTRPGCGSLYRIWATGIMPLCLNLLHAVGGAIAPEISMFLNQFPNQLLRASTSFMLTPQTKAEGTDVLTLTVAGEAGTLALISHILSSYREAGASAAVDPMTVLPLKGYDEHRKAIAEDVREILTLKEEVRRKMTVPSDEREWSLQNSKDGDQLDARIVKELKITLAALRRDEDDDVK</sequence>
<feature type="region of interest" description="Disordered" evidence="1">
    <location>
        <begin position="60"/>
        <end position="81"/>
    </location>
</feature>
<dbReference type="InterPro" id="IPR048883">
    <property type="entry name" value="Nup188_N-subdom_III"/>
</dbReference>
<dbReference type="Pfam" id="PF21093">
    <property type="entry name" value="Nup188_N-subdom_III"/>
    <property type="match status" value="1"/>
</dbReference>
<evidence type="ECO:0000259" key="3">
    <source>
        <dbReference type="Pfam" id="PF18378"/>
    </source>
</evidence>
<feature type="domain" description="Nuclear pore protein Nup188 C-terminal" evidence="3">
    <location>
        <begin position="1432"/>
        <end position="1812"/>
    </location>
</feature>
<evidence type="ECO:0000259" key="4">
    <source>
        <dbReference type="Pfam" id="PF21093"/>
    </source>
</evidence>
<feature type="compositionally biased region" description="Low complexity" evidence="1">
    <location>
        <begin position="63"/>
        <end position="73"/>
    </location>
</feature>
<evidence type="ECO:0000313" key="6">
    <source>
        <dbReference type="Proteomes" id="UP000053599"/>
    </source>
</evidence>
<dbReference type="STRING" id="1016849.A0A0D1XEM5"/>
<dbReference type="EMBL" id="KN846951">
    <property type="protein sequence ID" value="KIV86486.1"/>
    <property type="molecule type" value="Genomic_DNA"/>
</dbReference>
<feature type="domain" description="Nucleoporin Nup188 N-terminal subdomain III" evidence="4">
    <location>
        <begin position="678"/>
        <end position="1086"/>
    </location>
</feature>
<dbReference type="HOGENOM" id="CLU_001029_0_0_1"/>
<dbReference type="InterPro" id="IPR018864">
    <property type="entry name" value="Nucleoporin_Nup188_N"/>
</dbReference>
<protein>
    <submittedName>
        <fullName evidence="5">Uncharacterized protein</fullName>
    </submittedName>
</protein>
<organism evidence="5 6">
    <name type="scientific">Exophiala sideris</name>
    <dbReference type="NCBI Taxonomy" id="1016849"/>
    <lineage>
        <taxon>Eukaryota</taxon>
        <taxon>Fungi</taxon>
        <taxon>Dikarya</taxon>
        <taxon>Ascomycota</taxon>
        <taxon>Pezizomycotina</taxon>
        <taxon>Eurotiomycetes</taxon>
        <taxon>Chaetothyriomycetidae</taxon>
        <taxon>Chaetothyriales</taxon>
        <taxon>Herpotrichiellaceae</taxon>
        <taxon>Exophiala</taxon>
    </lineage>
</organism>
<proteinExistence type="predicted"/>
<evidence type="ECO:0000313" key="5">
    <source>
        <dbReference type="EMBL" id="KIV86486.1"/>
    </source>
</evidence>
<evidence type="ECO:0000259" key="2">
    <source>
        <dbReference type="Pfam" id="PF10487"/>
    </source>
</evidence>
<gene>
    <name evidence="5" type="ORF">PV11_02097</name>
</gene>
<feature type="compositionally biased region" description="Low complexity" evidence="1">
    <location>
        <begin position="429"/>
        <end position="445"/>
    </location>
</feature>
<dbReference type="Gene3D" id="1.25.10.70">
    <property type="match status" value="1"/>
</dbReference>
<dbReference type="Pfam" id="PF10487">
    <property type="entry name" value="Nup188_N"/>
    <property type="match status" value="1"/>
</dbReference>
<feature type="domain" description="Nucleoporin Nup188 N-terminal" evidence="2">
    <location>
        <begin position="77"/>
        <end position="425"/>
    </location>
</feature>
<feature type="region of interest" description="Disordered" evidence="1">
    <location>
        <begin position="423"/>
        <end position="445"/>
    </location>
</feature>
<dbReference type="Pfam" id="PF18378">
    <property type="entry name" value="Nup188_C"/>
    <property type="match status" value="1"/>
</dbReference>
<name>A0A0D1XEM5_9EURO</name>
<dbReference type="Proteomes" id="UP000053599">
    <property type="component" value="Unassembled WGS sequence"/>
</dbReference>
<accession>A0A0D1XEM5</accession>
<dbReference type="InterPro" id="IPR041634">
    <property type="entry name" value="Nup188_C"/>
</dbReference>
<dbReference type="OrthoDB" id="102511at2759"/>
<reference evidence="5 6" key="1">
    <citation type="submission" date="2015-01" db="EMBL/GenBank/DDBJ databases">
        <title>The Genome Sequence of Exophiala sideris CBS121828.</title>
        <authorList>
            <consortium name="The Broad Institute Genomics Platform"/>
            <person name="Cuomo C."/>
            <person name="de Hoog S."/>
            <person name="Gorbushina A."/>
            <person name="Stielow B."/>
            <person name="Teixiera M."/>
            <person name="Abouelleil A."/>
            <person name="Chapman S.B."/>
            <person name="Priest M."/>
            <person name="Young S.K."/>
            <person name="Wortman J."/>
            <person name="Nusbaum C."/>
            <person name="Birren B."/>
        </authorList>
    </citation>
    <scope>NUCLEOTIDE SEQUENCE [LARGE SCALE GENOMIC DNA]</scope>
    <source>
        <strain evidence="5 6">CBS 121828</strain>
    </source>
</reference>